<accession>A0AAV1SLY5</accession>
<evidence type="ECO:0000313" key="3">
    <source>
        <dbReference type="Proteomes" id="UP001314170"/>
    </source>
</evidence>
<evidence type="ECO:0000256" key="1">
    <source>
        <dbReference type="SAM" id="MobiDB-lite"/>
    </source>
</evidence>
<sequence length="168" mass="18500">MVFLRKILEHFSSTLHGASLSSSPQGTRIMNLATAAYVSGLSSDMISCLREVLGFHAYVLSAWFFIMRMQEDQYVLCMWKASHSLIWNSTVDVMFDENTSLDWSEKRVQQEIPMPIGISSDESQEPTLISSPVGSSTTSTSSSTSATLSVNSSSTTLEESSNDTPPRK</sequence>
<gene>
    <name evidence="2" type="ORF">DCAF_LOCUS25269</name>
</gene>
<protein>
    <submittedName>
        <fullName evidence="2">Uncharacterized protein</fullName>
    </submittedName>
</protein>
<keyword evidence="3" id="KW-1185">Reference proteome</keyword>
<feature type="compositionally biased region" description="Low complexity" evidence="1">
    <location>
        <begin position="130"/>
        <end position="159"/>
    </location>
</feature>
<dbReference type="AlphaFoldDB" id="A0AAV1SLY5"/>
<organism evidence="2 3">
    <name type="scientific">Dovyalis caffra</name>
    <dbReference type="NCBI Taxonomy" id="77055"/>
    <lineage>
        <taxon>Eukaryota</taxon>
        <taxon>Viridiplantae</taxon>
        <taxon>Streptophyta</taxon>
        <taxon>Embryophyta</taxon>
        <taxon>Tracheophyta</taxon>
        <taxon>Spermatophyta</taxon>
        <taxon>Magnoliopsida</taxon>
        <taxon>eudicotyledons</taxon>
        <taxon>Gunneridae</taxon>
        <taxon>Pentapetalae</taxon>
        <taxon>rosids</taxon>
        <taxon>fabids</taxon>
        <taxon>Malpighiales</taxon>
        <taxon>Salicaceae</taxon>
        <taxon>Flacourtieae</taxon>
        <taxon>Dovyalis</taxon>
    </lineage>
</organism>
<dbReference type="EMBL" id="CAWUPB010001195">
    <property type="protein sequence ID" value="CAK7354648.1"/>
    <property type="molecule type" value="Genomic_DNA"/>
</dbReference>
<proteinExistence type="predicted"/>
<dbReference type="Proteomes" id="UP001314170">
    <property type="component" value="Unassembled WGS sequence"/>
</dbReference>
<evidence type="ECO:0000313" key="2">
    <source>
        <dbReference type="EMBL" id="CAK7354648.1"/>
    </source>
</evidence>
<name>A0AAV1SLY5_9ROSI</name>
<comment type="caution">
    <text evidence="2">The sequence shown here is derived from an EMBL/GenBank/DDBJ whole genome shotgun (WGS) entry which is preliminary data.</text>
</comment>
<feature type="region of interest" description="Disordered" evidence="1">
    <location>
        <begin position="116"/>
        <end position="168"/>
    </location>
</feature>
<reference evidence="2 3" key="1">
    <citation type="submission" date="2024-01" db="EMBL/GenBank/DDBJ databases">
        <authorList>
            <person name="Waweru B."/>
        </authorList>
    </citation>
    <scope>NUCLEOTIDE SEQUENCE [LARGE SCALE GENOMIC DNA]</scope>
</reference>